<evidence type="ECO:0000259" key="4">
    <source>
        <dbReference type="PROSITE" id="PS50949"/>
    </source>
</evidence>
<dbReference type="GO" id="GO:0003677">
    <property type="term" value="F:DNA binding"/>
    <property type="evidence" value="ECO:0007669"/>
    <property type="project" value="UniProtKB-KW"/>
</dbReference>
<dbReference type="CDD" id="cd07377">
    <property type="entry name" value="WHTH_GntR"/>
    <property type="match status" value="1"/>
</dbReference>
<evidence type="ECO:0000256" key="3">
    <source>
        <dbReference type="ARBA" id="ARBA00023163"/>
    </source>
</evidence>
<dbReference type="InterPro" id="IPR028978">
    <property type="entry name" value="Chorismate_lyase_/UTRA_dom_sf"/>
</dbReference>
<dbReference type="OrthoDB" id="7363114at2"/>
<dbReference type="Gene3D" id="3.40.1410.10">
    <property type="entry name" value="Chorismate lyase-like"/>
    <property type="match status" value="1"/>
</dbReference>
<dbReference type="AlphaFoldDB" id="A0A6G2BK66"/>
<keyword evidence="6" id="KW-1185">Reference proteome</keyword>
<dbReference type="SUPFAM" id="SSF46785">
    <property type="entry name" value="Winged helix' DNA-binding domain"/>
    <property type="match status" value="1"/>
</dbReference>
<gene>
    <name evidence="5" type="ORF">F0L17_26615</name>
</gene>
<dbReference type="EMBL" id="WIXO01000003">
    <property type="protein sequence ID" value="MTE22604.1"/>
    <property type="molecule type" value="Genomic_DNA"/>
</dbReference>
<keyword evidence="1" id="KW-0805">Transcription regulation</keyword>
<dbReference type="Pfam" id="PF07702">
    <property type="entry name" value="UTRA"/>
    <property type="match status" value="1"/>
</dbReference>
<proteinExistence type="predicted"/>
<evidence type="ECO:0000256" key="1">
    <source>
        <dbReference type="ARBA" id="ARBA00023015"/>
    </source>
</evidence>
<dbReference type="SUPFAM" id="SSF64288">
    <property type="entry name" value="Chorismate lyase-like"/>
    <property type="match status" value="1"/>
</dbReference>
<dbReference type="InterPro" id="IPR050679">
    <property type="entry name" value="Bact_HTH_transcr_reg"/>
</dbReference>
<dbReference type="PANTHER" id="PTHR44846:SF17">
    <property type="entry name" value="GNTR-FAMILY TRANSCRIPTIONAL REGULATOR"/>
    <property type="match status" value="1"/>
</dbReference>
<dbReference type="GO" id="GO:0045892">
    <property type="term" value="P:negative regulation of DNA-templated transcription"/>
    <property type="evidence" value="ECO:0007669"/>
    <property type="project" value="TreeGrafter"/>
</dbReference>
<dbReference type="PROSITE" id="PS50949">
    <property type="entry name" value="HTH_GNTR"/>
    <property type="match status" value="1"/>
</dbReference>
<evidence type="ECO:0000313" key="5">
    <source>
        <dbReference type="EMBL" id="MTE22604.1"/>
    </source>
</evidence>
<dbReference type="Pfam" id="PF00392">
    <property type="entry name" value="GntR"/>
    <property type="match status" value="1"/>
</dbReference>
<dbReference type="GO" id="GO:0003700">
    <property type="term" value="F:DNA-binding transcription factor activity"/>
    <property type="evidence" value="ECO:0007669"/>
    <property type="project" value="InterPro"/>
</dbReference>
<name>A0A6G2BK66_9ACTN</name>
<comment type="caution">
    <text evidence="5">The sequence shown here is derived from an EMBL/GenBank/DDBJ whole genome shotgun (WGS) entry which is preliminary data.</text>
</comment>
<feature type="domain" description="HTH gntR-type" evidence="4">
    <location>
        <begin position="1"/>
        <end position="69"/>
    </location>
</feature>
<dbReference type="PANTHER" id="PTHR44846">
    <property type="entry name" value="MANNOSYL-D-GLYCERATE TRANSPORT/METABOLISM SYSTEM REPRESSOR MNGR-RELATED"/>
    <property type="match status" value="1"/>
</dbReference>
<dbReference type="InterPro" id="IPR036390">
    <property type="entry name" value="WH_DNA-bd_sf"/>
</dbReference>
<dbReference type="Gene3D" id="1.10.10.10">
    <property type="entry name" value="Winged helix-like DNA-binding domain superfamily/Winged helix DNA-binding domain"/>
    <property type="match status" value="1"/>
</dbReference>
<dbReference type="InterPro" id="IPR036388">
    <property type="entry name" value="WH-like_DNA-bd_sf"/>
</dbReference>
<sequence length="253" mass="26584">MNGNQIAAELRRKITAGEYTYGSRMPSVRDLAAEYGVSQQTAAAAYANLEATGMVRVGRGVQGTIVTAGPAADAHLGHFSPPDLAAADAAWKPVNGGTASEETVSVRQVTADALMAEWGIPEGTGVVERVRIRCVDDTPVQHKVTVVPLAVAGKRPEGYDGIPPMLAPVGAEPVKPPRGVRMADWLGWDLAHTQWSITVEPMTAGAADVLGVSEGVPAFRILAVARDSDGSTVYATATTVPLHHRITLDIMED</sequence>
<keyword evidence="3" id="KW-0804">Transcription</keyword>
<dbReference type="InterPro" id="IPR011663">
    <property type="entry name" value="UTRA"/>
</dbReference>
<evidence type="ECO:0000256" key="2">
    <source>
        <dbReference type="ARBA" id="ARBA00023125"/>
    </source>
</evidence>
<evidence type="ECO:0000313" key="6">
    <source>
        <dbReference type="Proteomes" id="UP000473014"/>
    </source>
</evidence>
<organism evidence="5 6">
    <name type="scientific">Streptomyces taklimakanensis</name>
    <dbReference type="NCBI Taxonomy" id="2569853"/>
    <lineage>
        <taxon>Bacteria</taxon>
        <taxon>Bacillati</taxon>
        <taxon>Actinomycetota</taxon>
        <taxon>Actinomycetes</taxon>
        <taxon>Kitasatosporales</taxon>
        <taxon>Streptomycetaceae</taxon>
        <taxon>Streptomyces</taxon>
    </lineage>
</organism>
<dbReference type="Proteomes" id="UP000473014">
    <property type="component" value="Unassembled WGS sequence"/>
</dbReference>
<dbReference type="RefSeq" id="WP_155074328.1">
    <property type="nucleotide sequence ID" value="NZ_WIXO01000003.1"/>
</dbReference>
<accession>A0A6G2BK66</accession>
<protein>
    <submittedName>
        <fullName evidence="5">GntR family transcriptional regulator</fullName>
    </submittedName>
</protein>
<keyword evidence="2" id="KW-0238">DNA-binding</keyword>
<reference evidence="5 6" key="1">
    <citation type="submission" date="2019-11" db="EMBL/GenBank/DDBJ databases">
        <authorList>
            <person name="Yuan L."/>
        </authorList>
    </citation>
    <scope>NUCLEOTIDE SEQUENCE [LARGE SCALE GENOMIC DNA]</scope>
    <source>
        <strain evidence="5 6">TRM43335</strain>
    </source>
</reference>
<dbReference type="SMART" id="SM00345">
    <property type="entry name" value="HTH_GNTR"/>
    <property type="match status" value="1"/>
</dbReference>
<dbReference type="InterPro" id="IPR000524">
    <property type="entry name" value="Tscrpt_reg_HTH_GntR"/>
</dbReference>